<sequence>MNTNRHHAYFVTGTDTGVGKTFISSMLVRQFARQGLRSVGMKPVASGCDRLDGQLVSEDVTQLLAASNINLPLSDINPYTFEPAIAPHIAARQAGVSIDLDHIVAAFKRLQTEADVVIVEGAGGFYVPLDEQYDMADLATRLGLSIILVVGMRLGCINHALLTAKAIQQHGLTLAGWVANQVDPGMAMLEENLQTLRQRMPGEYLGFVPWGGQCEMTGVIAF</sequence>
<comment type="subcellular location">
    <subcellularLocation>
        <location evidence="8">Cytoplasm</location>
    </subcellularLocation>
</comment>
<comment type="catalytic activity">
    <reaction evidence="8">
        <text>(7R,8S)-7,8-diammoniononanoate + CO2 + ATP = (4R,5S)-dethiobiotin + ADP + phosphate + 3 H(+)</text>
        <dbReference type="Rhea" id="RHEA:15805"/>
        <dbReference type="ChEBI" id="CHEBI:15378"/>
        <dbReference type="ChEBI" id="CHEBI:16526"/>
        <dbReference type="ChEBI" id="CHEBI:30616"/>
        <dbReference type="ChEBI" id="CHEBI:43474"/>
        <dbReference type="ChEBI" id="CHEBI:149469"/>
        <dbReference type="ChEBI" id="CHEBI:149473"/>
        <dbReference type="ChEBI" id="CHEBI:456216"/>
        <dbReference type="EC" id="6.3.3.3"/>
    </reaction>
</comment>
<evidence type="ECO:0000256" key="2">
    <source>
        <dbReference type="ARBA" id="ARBA00022598"/>
    </source>
</evidence>
<dbReference type="NCBIfam" id="TIGR00347">
    <property type="entry name" value="bioD"/>
    <property type="match status" value="1"/>
</dbReference>
<comment type="function">
    <text evidence="8">Catalyzes a mechanistically unusual reaction, the ATP-dependent insertion of CO2 between the N7 and N8 nitrogen atoms of 7,8-diaminopelargonic acid (DAPA, also called 7,8-diammoniononanoate) to form a ureido ring.</text>
</comment>
<dbReference type="CDD" id="cd03109">
    <property type="entry name" value="DTBS"/>
    <property type="match status" value="1"/>
</dbReference>
<dbReference type="InterPro" id="IPR004472">
    <property type="entry name" value="DTB_synth_BioD"/>
</dbReference>
<dbReference type="UniPathway" id="UPA00078">
    <property type="reaction ID" value="UER00161"/>
</dbReference>
<comment type="pathway">
    <text evidence="8">Cofactor biosynthesis; biotin biosynthesis; biotin from 7,8-diaminononanoate: step 1/2.</text>
</comment>
<dbReference type="Pfam" id="PF13500">
    <property type="entry name" value="AAA_26"/>
    <property type="match status" value="1"/>
</dbReference>
<comment type="caution">
    <text evidence="8">Lacks conserved residue(s) required for the propagation of feature annotation.</text>
</comment>
<comment type="similarity">
    <text evidence="8">Belongs to the dethiobiotin synthetase family.</text>
</comment>
<feature type="binding site" evidence="8">
    <location>
        <position position="21"/>
    </location>
    <ligand>
        <name>Mg(2+)</name>
        <dbReference type="ChEBI" id="CHEBI:18420"/>
    </ligand>
</feature>
<evidence type="ECO:0000313" key="10">
    <source>
        <dbReference type="Proteomes" id="UP000198305"/>
    </source>
</evidence>
<dbReference type="PANTHER" id="PTHR43210:SF5">
    <property type="entry name" value="DETHIOBIOTIN SYNTHETASE"/>
    <property type="match status" value="1"/>
</dbReference>
<dbReference type="AlphaFoldDB" id="A0A238Y2Q2"/>
<dbReference type="GO" id="GO:0004141">
    <property type="term" value="F:dethiobiotin synthase activity"/>
    <property type="evidence" value="ECO:0007669"/>
    <property type="project" value="UniProtKB-UniRule"/>
</dbReference>
<keyword evidence="4 8" id="KW-0547">Nucleotide-binding</keyword>
<evidence type="ECO:0000256" key="3">
    <source>
        <dbReference type="ARBA" id="ARBA00022723"/>
    </source>
</evidence>
<dbReference type="SUPFAM" id="SSF52540">
    <property type="entry name" value="P-loop containing nucleoside triphosphate hydrolases"/>
    <property type="match status" value="1"/>
</dbReference>
<comment type="subunit">
    <text evidence="8">Homodimer.</text>
</comment>
<keyword evidence="2 8" id="KW-0436">Ligase</keyword>
<dbReference type="PIRSF" id="PIRSF006755">
    <property type="entry name" value="DTB_synth"/>
    <property type="match status" value="1"/>
</dbReference>
<keyword evidence="7 8" id="KW-0460">Magnesium</keyword>
<dbReference type="HAMAP" id="MF_00336">
    <property type="entry name" value="BioD"/>
    <property type="match status" value="1"/>
</dbReference>
<keyword evidence="1 8" id="KW-0963">Cytoplasm</keyword>
<dbReference type="GO" id="GO:0000287">
    <property type="term" value="F:magnesium ion binding"/>
    <property type="evidence" value="ECO:0007669"/>
    <property type="project" value="UniProtKB-UniRule"/>
</dbReference>
<dbReference type="GO" id="GO:0042803">
    <property type="term" value="F:protein homodimerization activity"/>
    <property type="evidence" value="ECO:0007669"/>
    <property type="project" value="UniProtKB-ARBA"/>
</dbReference>
<evidence type="ECO:0000313" key="9">
    <source>
        <dbReference type="EMBL" id="SNR65290.1"/>
    </source>
</evidence>
<evidence type="ECO:0000256" key="4">
    <source>
        <dbReference type="ARBA" id="ARBA00022741"/>
    </source>
</evidence>
<feature type="binding site" evidence="8">
    <location>
        <begin position="209"/>
        <end position="211"/>
    </location>
    <ligand>
        <name>ATP</name>
        <dbReference type="ChEBI" id="CHEBI:30616"/>
    </ligand>
</feature>
<feature type="binding site" evidence="8">
    <location>
        <begin position="17"/>
        <end position="22"/>
    </location>
    <ligand>
        <name>ATP</name>
        <dbReference type="ChEBI" id="CHEBI:30616"/>
    </ligand>
</feature>
<keyword evidence="10" id="KW-1185">Reference proteome</keyword>
<dbReference type="OrthoDB" id="9802097at2"/>
<feature type="active site" evidence="8">
    <location>
        <position position="42"/>
    </location>
</feature>
<keyword evidence="6 8" id="KW-0067">ATP-binding</keyword>
<dbReference type="PANTHER" id="PTHR43210">
    <property type="entry name" value="DETHIOBIOTIN SYNTHETASE"/>
    <property type="match status" value="1"/>
</dbReference>
<organism evidence="9 10">
    <name type="scientific">Methylobacillus rhizosphaerae</name>
    <dbReference type="NCBI Taxonomy" id="551994"/>
    <lineage>
        <taxon>Bacteria</taxon>
        <taxon>Pseudomonadati</taxon>
        <taxon>Pseudomonadota</taxon>
        <taxon>Betaproteobacteria</taxon>
        <taxon>Nitrosomonadales</taxon>
        <taxon>Methylophilaceae</taxon>
        <taxon>Methylobacillus</taxon>
    </lineage>
</organism>
<keyword evidence="3 8" id="KW-0479">Metal-binding</keyword>
<feature type="binding site" evidence="8">
    <location>
        <begin position="180"/>
        <end position="181"/>
    </location>
    <ligand>
        <name>ATP</name>
        <dbReference type="ChEBI" id="CHEBI:30616"/>
    </ligand>
</feature>
<dbReference type="GO" id="GO:0009102">
    <property type="term" value="P:biotin biosynthetic process"/>
    <property type="evidence" value="ECO:0007669"/>
    <property type="project" value="UniProtKB-UniRule"/>
</dbReference>
<dbReference type="EC" id="6.3.3.3" evidence="8"/>
<dbReference type="GO" id="GO:0005524">
    <property type="term" value="F:ATP binding"/>
    <property type="evidence" value="ECO:0007669"/>
    <property type="project" value="UniProtKB-UniRule"/>
</dbReference>
<reference evidence="10" key="1">
    <citation type="submission" date="2017-06" db="EMBL/GenBank/DDBJ databases">
        <authorList>
            <person name="Varghese N."/>
            <person name="Submissions S."/>
        </authorList>
    </citation>
    <scope>NUCLEOTIDE SEQUENCE [LARGE SCALE GENOMIC DNA]</scope>
    <source>
        <strain evidence="10">Ca-68</strain>
    </source>
</reference>
<dbReference type="RefSeq" id="WP_089374521.1">
    <property type="nucleotide sequence ID" value="NZ_FZOA01000001.1"/>
</dbReference>
<evidence type="ECO:0000256" key="7">
    <source>
        <dbReference type="ARBA" id="ARBA00022842"/>
    </source>
</evidence>
<dbReference type="Proteomes" id="UP000198305">
    <property type="component" value="Unassembled WGS sequence"/>
</dbReference>
<dbReference type="Gene3D" id="3.40.50.300">
    <property type="entry name" value="P-loop containing nucleotide triphosphate hydrolases"/>
    <property type="match status" value="1"/>
</dbReference>
<dbReference type="InterPro" id="IPR027417">
    <property type="entry name" value="P-loop_NTPase"/>
</dbReference>
<feature type="binding site" evidence="8">
    <location>
        <begin position="120"/>
        <end position="123"/>
    </location>
    <ligand>
        <name>ATP</name>
        <dbReference type="ChEBI" id="CHEBI:30616"/>
    </ligand>
</feature>
<evidence type="ECO:0000256" key="5">
    <source>
        <dbReference type="ARBA" id="ARBA00022756"/>
    </source>
</evidence>
<gene>
    <name evidence="8" type="primary">bioD</name>
    <name evidence="9" type="ORF">SAMN05192560_0386</name>
</gene>
<dbReference type="EMBL" id="FZOA01000001">
    <property type="protein sequence ID" value="SNR65290.1"/>
    <property type="molecule type" value="Genomic_DNA"/>
</dbReference>
<feature type="binding site" evidence="8">
    <location>
        <position position="120"/>
    </location>
    <ligand>
        <name>Mg(2+)</name>
        <dbReference type="ChEBI" id="CHEBI:18420"/>
    </ligand>
</feature>
<dbReference type="GO" id="GO:0005829">
    <property type="term" value="C:cytosol"/>
    <property type="evidence" value="ECO:0007669"/>
    <property type="project" value="TreeGrafter"/>
</dbReference>
<dbReference type="FunFam" id="3.40.50.300:FF:000292">
    <property type="entry name" value="ATP-dependent dethiobiotin synthetase BioD"/>
    <property type="match status" value="1"/>
</dbReference>
<feature type="binding site" evidence="8">
    <location>
        <position position="59"/>
    </location>
    <ligand>
        <name>ATP</name>
        <dbReference type="ChEBI" id="CHEBI:30616"/>
    </ligand>
</feature>
<keyword evidence="5 8" id="KW-0093">Biotin biosynthesis</keyword>
<protein>
    <recommendedName>
        <fullName evidence="8">ATP-dependent dethiobiotin synthetase BioD</fullName>
        <ecNumber evidence="8">6.3.3.3</ecNumber>
    </recommendedName>
    <alternativeName>
        <fullName evidence="8">DTB synthetase</fullName>
        <shortName evidence="8">DTBS</shortName>
    </alternativeName>
    <alternativeName>
        <fullName evidence="8">Dethiobiotin synthase</fullName>
    </alternativeName>
</protein>
<evidence type="ECO:0000256" key="1">
    <source>
        <dbReference type="ARBA" id="ARBA00022490"/>
    </source>
</evidence>
<proteinExistence type="inferred from homology"/>
<evidence type="ECO:0000256" key="6">
    <source>
        <dbReference type="ARBA" id="ARBA00022840"/>
    </source>
</evidence>
<evidence type="ECO:0000256" key="8">
    <source>
        <dbReference type="HAMAP-Rule" id="MF_00336"/>
    </source>
</evidence>
<name>A0A238Y2Q2_9PROT</name>
<feature type="binding site" evidence="8">
    <location>
        <position position="46"/>
    </location>
    <ligand>
        <name>substrate</name>
    </ligand>
</feature>
<feature type="binding site" evidence="8">
    <location>
        <position position="59"/>
    </location>
    <ligand>
        <name>Mg(2+)</name>
        <dbReference type="ChEBI" id="CHEBI:18420"/>
    </ligand>
</feature>
<comment type="cofactor">
    <cofactor evidence="8">
        <name>Mg(2+)</name>
        <dbReference type="ChEBI" id="CHEBI:18420"/>
    </cofactor>
</comment>
<accession>A0A238Y2Q2</accession>